<keyword evidence="1" id="KW-0472">Membrane</keyword>
<reference evidence="2 3" key="1">
    <citation type="submission" date="2019-10" db="EMBL/GenBank/DDBJ databases">
        <title>Complete Genome of L. lactis phage P1046.</title>
        <authorList>
            <person name="Brinks E."/>
        </authorList>
    </citation>
    <scope>NUCLEOTIDE SEQUENCE [LARGE SCALE GENOMIC DNA]</scope>
</reference>
<dbReference type="EMBL" id="MN552143">
    <property type="protein sequence ID" value="QGJ84781.1"/>
    <property type="molecule type" value="Genomic_DNA"/>
</dbReference>
<feature type="transmembrane region" description="Helical" evidence="1">
    <location>
        <begin position="30"/>
        <end position="51"/>
    </location>
</feature>
<dbReference type="Proteomes" id="UP000424451">
    <property type="component" value="Segment"/>
</dbReference>
<accession>A0A649V1N7</accession>
<name>A0A649V1N7_9CAUD</name>
<evidence type="ECO:0000313" key="2">
    <source>
        <dbReference type="EMBL" id="QGJ84781.1"/>
    </source>
</evidence>
<evidence type="ECO:0000313" key="3">
    <source>
        <dbReference type="Proteomes" id="UP000424451"/>
    </source>
</evidence>
<proteinExistence type="predicted"/>
<feature type="transmembrane region" description="Helical" evidence="1">
    <location>
        <begin position="7"/>
        <end position="24"/>
    </location>
</feature>
<protein>
    <submittedName>
        <fullName evidence="2">Uncharacterized protein</fullName>
    </submittedName>
</protein>
<sequence length="93" mass="10486">MKKIKELLISIIPFIAGYGVYEIAPETFKSIIYAAVLMGLGVLLILVKRLLSDLRMHYMENALLRTLLDGFHGTSEWAKSDRETGVEEDDTNV</sequence>
<organism evidence="2 3">
    <name type="scientific">Lactococcus phage P1046</name>
    <dbReference type="NCBI Taxonomy" id="2662294"/>
    <lineage>
        <taxon>Viruses</taxon>
        <taxon>Duplodnaviria</taxon>
        <taxon>Heunggongvirae</taxon>
        <taxon>Uroviricota</taxon>
        <taxon>Caudoviricetes</taxon>
        <taxon>Fremauxvirus</taxon>
        <taxon>Fremauxvirus CHPC971</taxon>
    </lineage>
</organism>
<keyword evidence="1" id="KW-1133">Transmembrane helix</keyword>
<keyword evidence="1" id="KW-0812">Transmembrane</keyword>
<evidence type="ECO:0000256" key="1">
    <source>
        <dbReference type="SAM" id="Phobius"/>
    </source>
</evidence>